<dbReference type="EMBL" id="AP025591">
    <property type="protein sequence ID" value="BDG06414.1"/>
    <property type="molecule type" value="Genomic_DNA"/>
</dbReference>
<sequence length="197" mass="20905">MRSPPIVRTLRWVLFGILAASAALTLVGLPELQRAVAAGRWPPAALALPPAFLAVFIVGYAAYRFVLVRAGRYPAGKAFVQLGLMLLVLGVVAGIARERGRPPVASPVDLARALTSSDADVRAMAAELLRHRPRAAALPQVPRLVDLLADPELAVRDQARETLVALAGSDAGGEGPGAADRWRAYWREQGVLPTAQP</sequence>
<dbReference type="InterPro" id="IPR016024">
    <property type="entry name" value="ARM-type_fold"/>
</dbReference>
<evidence type="ECO:0008006" key="4">
    <source>
        <dbReference type="Google" id="ProtNLM"/>
    </source>
</evidence>
<organism evidence="2 3">
    <name type="scientific">Anaeromyxobacter oryzae</name>
    <dbReference type="NCBI Taxonomy" id="2918170"/>
    <lineage>
        <taxon>Bacteria</taxon>
        <taxon>Pseudomonadati</taxon>
        <taxon>Myxococcota</taxon>
        <taxon>Myxococcia</taxon>
        <taxon>Myxococcales</taxon>
        <taxon>Cystobacterineae</taxon>
        <taxon>Anaeromyxobacteraceae</taxon>
        <taxon>Anaeromyxobacter</taxon>
    </lineage>
</organism>
<proteinExistence type="predicted"/>
<dbReference type="InterPro" id="IPR011989">
    <property type="entry name" value="ARM-like"/>
</dbReference>
<evidence type="ECO:0000313" key="2">
    <source>
        <dbReference type="EMBL" id="BDG06414.1"/>
    </source>
</evidence>
<feature type="transmembrane region" description="Helical" evidence="1">
    <location>
        <begin position="78"/>
        <end position="96"/>
    </location>
</feature>
<protein>
    <recommendedName>
        <fullName evidence="4">HEAT repeat domain-containing protein</fullName>
    </recommendedName>
</protein>
<evidence type="ECO:0000256" key="1">
    <source>
        <dbReference type="SAM" id="Phobius"/>
    </source>
</evidence>
<keyword evidence="3" id="KW-1185">Reference proteome</keyword>
<dbReference type="Proteomes" id="UP001162891">
    <property type="component" value="Chromosome"/>
</dbReference>
<keyword evidence="1" id="KW-1133">Transmembrane helix</keyword>
<keyword evidence="1" id="KW-0472">Membrane</keyword>
<accession>A0ABM7X3R3</accession>
<dbReference type="Gene3D" id="1.25.10.10">
    <property type="entry name" value="Leucine-rich Repeat Variant"/>
    <property type="match status" value="1"/>
</dbReference>
<reference evidence="3" key="1">
    <citation type="journal article" date="2022" name="Int. J. Syst. Evol. Microbiol.">
        <title>Anaeromyxobacter oryzae sp. nov., Anaeromyxobacter diazotrophicus sp. nov. and Anaeromyxobacter paludicola sp. nov., isolated from paddy soils.</title>
        <authorList>
            <person name="Itoh H."/>
            <person name="Xu Z."/>
            <person name="Mise K."/>
            <person name="Masuda Y."/>
            <person name="Ushijima N."/>
            <person name="Hayakawa C."/>
            <person name="Shiratori Y."/>
            <person name="Senoo K."/>
        </authorList>
    </citation>
    <scope>NUCLEOTIDE SEQUENCE [LARGE SCALE GENOMIC DNA]</scope>
    <source>
        <strain evidence="3">Red232</strain>
    </source>
</reference>
<gene>
    <name evidence="2" type="ORF">AMOR_54100</name>
</gene>
<keyword evidence="1" id="KW-0812">Transmembrane</keyword>
<name>A0ABM7X3R3_9BACT</name>
<evidence type="ECO:0000313" key="3">
    <source>
        <dbReference type="Proteomes" id="UP001162891"/>
    </source>
</evidence>
<feature type="transmembrane region" description="Helical" evidence="1">
    <location>
        <begin position="12"/>
        <end position="32"/>
    </location>
</feature>
<dbReference type="SUPFAM" id="SSF48371">
    <property type="entry name" value="ARM repeat"/>
    <property type="match status" value="1"/>
</dbReference>
<feature type="transmembrane region" description="Helical" evidence="1">
    <location>
        <begin position="44"/>
        <end position="66"/>
    </location>
</feature>